<keyword evidence="4" id="KW-0862">Zinc</keyword>
<name>A0ABX7BXP4_9HYPH</name>
<sequence>MAAPSNRPLIERAAALLKPHKTADGRVFGDVAAAVVSETGRIFDGVCVDTASWGLCAERSAIAAMVTAGEYRIASVVAVWRDATTGKLHVLPPCGHCRQFMRDLDDANLATTIVLGSDMVRTLAELLPEHAWPAAIE</sequence>
<protein>
    <recommendedName>
        <fullName evidence="5">CMP/dCMP-type deaminase domain-containing protein</fullName>
    </recommendedName>
</protein>
<reference evidence="6 7" key="1">
    <citation type="submission" date="2021-01" db="EMBL/GenBank/DDBJ databases">
        <title>Genome seq and assembly of Devosia sp. G19.</title>
        <authorList>
            <person name="Chhetri G."/>
        </authorList>
    </citation>
    <scope>NUCLEOTIDE SEQUENCE [LARGE SCALE GENOMIC DNA]</scope>
    <source>
        <strain evidence="6 7">G19</strain>
    </source>
</reference>
<evidence type="ECO:0000259" key="5">
    <source>
        <dbReference type="PROSITE" id="PS51747"/>
    </source>
</evidence>
<evidence type="ECO:0000256" key="2">
    <source>
        <dbReference type="ARBA" id="ARBA00022723"/>
    </source>
</evidence>
<evidence type="ECO:0000313" key="7">
    <source>
        <dbReference type="Proteomes" id="UP000595460"/>
    </source>
</evidence>
<dbReference type="InterPro" id="IPR016192">
    <property type="entry name" value="APOBEC/CMP_deaminase_Zn-bd"/>
</dbReference>
<keyword evidence="3" id="KW-0378">Hydrolase</keyword>
<keyword evidence="7" id="KW-1185">Reference proteome</keyword>
<evidence type="ECO:0000256" key="4">
    <source>
        <dbReference type="ARBA" id="ARBA00022833"/>
    </source>
</evidence>
<keyword evidence="2" id="KW-0479">Metal-binding</keyword>
<dbReference type="Pfam" id="PF00383">
    <property type="entry name" value="dCMP_cyt_deam_1"/>
    <property type="match status" value="1"/>
</dbReference>
<evidence type="ECO:0000256" key="1">
    <source>
        <dbReference type="ARBA" id="ARBA00006576"/>
    </source>
</evidence>
<evidence type="ECO:0000313" key="6">
    <source>
        <dbReference type="EMBL" id="QQR35382.1"/>
    </source>
</evidence>
<dbReference type="PANTHER" id="PTHR11644:SF2">
    <property type="entry name" value="CYTIDINE DEAMINASE"/>
    <property type="match status" value="1"/>
</dbReference>
<dbReference type="PROSITE" id="PS51747">
    <property type="entry name" value="CYT_DCMP_DEAMINASES_2"/>
    <property type="match status" value="1"/>
</dbReference>
<evidence type="ECO:0000256" key="3">
    <source>
        <dbReference type="ARBA" id="ARBA00022801"/>
    </source>
</evidence>
<dbReference type="InterPro" id="IPR016193">
    <property type="entry name" value="Cytidine_deaminase-like"/>
</dbReference>
<dbReference type="InterPro" id="IPR050202">
    <property type="entry name" value="Cyt/Deoxycyt_deaminase"/>
</dbReference>
<dbReference type="PROSITE" id="PS00903">
    <property type="entry name" value="CYT_DCMP_DEAMINASES_1"/>
    <property type="match status" value="1"/>
</dbReference>
<dbReference type="RefSeq" id="WP_201654886.1">
    <property type="nucleotide sequence ID" value="NZ_CP068047.1"/>
</dbReference>
<dbReference type="CDD" id="cd01283">
    <property type="entry name" value="cytidine_deaminase"/>
    <property type="match status" value="1"/>
</dbReference>
<dbReference type="SUPFAM" id="SSF53927">
    <property type="entry name" value="Cytidine deaminase-like"/>
    <property type="match status" value="1"/>
</dbReference>
<dbReference type="Gene3D" id="3.40.140.10">
    <property type="entry name" value="Cytidine Deaminase, domain 2"/>
    <property type="match status" value="1"/>
</dbReference>
<feature type="domain" description="CMP/dCMP-type deaminase" evidence="5">
    <location>
        <begin position="4"/>
        <end position="134"/>
    </location>
</feature>
<organism evidence="6 7">
    <name type="scientific">Devosia oryziradicis</name>
    <dbReference type="NCBI Taxonomy" id="2801335"/>
    <lineage>
        <taxon>Bacteria</taxon>
        <taxon>Pseudomonadati</taxon>
        <taxon>Pseudomonadota</taxon>
        <taxon>Alphaproteobacteria</taxon>
        <taxon>Hyphomicrobiales</taxon>
        <taxon>Devosiaceae</taxon>
        <taxon>Devosia</taxon>
    </lineage>
</organism>
<comment type="similarity">
    <text evidence="1">Belongs to the cytidine and deoxycytidylate deaminase family.</text>
</comment>
<accession>A0ABX7BXP4</accession>
<gene>
    <name evidence="6" type="ORF">JI749_13605</name>
</gene>
<dbReference type="Proteomes" id="UP000595460">
    <property type="component" value="Chromosome"/>
</dbReference>
<proteinExistence type="inferred from homology"/>
<dbReference type="EMBL" id="CP068047">
    <property type="protein sequence ID" value="QQR35382.1"/>
    <property type="molecule type" value="Genomic_DNA"/>
</dbReference>
<dbReference type="InterPro" id="IPR002125">
    <property type="entry name" value="CMP_dCMP_dom"/>
</dbReference>
<dbReference type="PANTHER" id="PTHR11644">
    <property type="entry name" value="CYTIDINE DEAMINASE"/>
    <property type="match status" value="1"/>
</dbReference>